<dbReference type="PROSITE" id="PS00092">
    <property type="entry name" value="N6_MTASE"/>
    <property type="match status" value="1"/>
</dbReference>
<name>A0A1M7CNP9_9RHOB</name>
<dbReference type="InterPro" id="IPR040758">
    <property type="entry name" value="PrmC_N"/>
</dbReference>
<dbReference type="RefSeq" id="WP_149778589.1">
    <property type="nucleotide sequence ID" value="NZ_FRCB01000002.1"/>
</dbReference>
<dbReference type="NCBIfam" id="TIGR00536">
    <property type="entry name" value="hemK_fam"/>
    <property type="match status" value="1"/>
</dbReference>
<evidence type="ECO:0000259" key="7">
    <source>
        <dbReference type="Pfam" id="PF17827"/>
    </source>
</evidence>
<proteinExistence type="inferred from homology"/>
<accession>A0A1M7CNP9</accession>
<feature type="binding site" evidence="5">
    <location>
        <begin position="118"/>
        <end position="122"/>
    </location>
    <ligand>
        <name>S-adenosyl-L-methionine</name>
        <dbReference type="ChEBI" id="CHEBI:59789"/>
    </ligand>
</feature>
<evidence type="ECO:0000313" key="9">
    <source>
        <dbReference type="Proteomes" id="UP000322545"/>
    </source>
</evidence>
<dbReference type="AlphaFoldDB" id="A0A1M7CNP9"/>
<reference evidence="8 9" key="1">
    <citation type="submission" date="2016-11" db="EMBL/GenBank/DDBJ databases">
        <authorList>
            <person name="Varghese N."/>
            <person name="Submissions S."/>
        </authorList>
    </citation>
    <scope>NUCLEOTIDE SEQUENCE [LARGE SCALE GENOMIC DNA]</scope>
    <source>
        <strain evidence="8 9">DSM 28249</strain>
    </source>
</reference>
<feature type="binding site" evidence="5">
    <location>
        <position position="170"/>
    </location>
    <ligand>
        <name>S-adenosyl-L-methionine</name>
        <dbReference type="ChEBI" id="CHEBI:59789"/>
    </ligand>
</feature>
<dbReference type="InterPro" id="IPR002052">
    <property type="entry name" value="DNA_methylase_N6_adenine_CS"/>
</dbReference>
<feature type="domain" description="Release factor glutamine methyltransferase N-terminal" evidence="7">
    <location>
        <begin position="9"/>
        <end position="77"/>
    </location>
</feature>
<evidence type="ECO:0000313" key="8">
    <source>
        <dbReference type="EMBL" id="SHL68884.1"/>
    </source>
</evidence>
<dbReference type="InterPro" id="IPR050320">
    <property type="entry name" value="N5-glutamine_MTase"/>
</dbReference>
<dbReference type="SUPFAM" id="SSF53335">
    <property type="entry name" value="S-adenosyl-L-methionine-dependent methyltransferases"/>
    <property type="match status" value="1"/>
</dbReference>
<keyword evidence="9" id="KW-1185">Reference proteome</keyword>
<dbReference type="GO" id="GO:0003676">
    <property type="term" value="F:nucleic acid binding"/>
    <property type="evidence" value="ECO:0007669"/>
    <property type="project" value="InterPro"/>
</dbReference>
<keyword evidence="2 5" id="KW-0808">Transferase</keyword>
<feature type="domain" description="Methyltransferase small" evidence="6">
    <location>
        <begin position="107"/>
        <end position="212"/>
    </location>
</feature>
<dbReference type="PANTHER" id="PTHR18895">
    <property type="entry name" value="HEMK METHYLTRANSFERASE"/>
    <property type="match status" value="1"/>
</dbReference>
<feature type="binding site" evidence="5">
    <location>
        <position position="184"/>
    </location>
    <ligand>
        <name>S-adenosyl-L-methionine</name>
        <dbReference type="ChEBI" id="CHEBI:59789"/>
    </ligand>
</feature>
<dbReference type="EC" id="2.1.1.297" evidence="5"/>
<dbReference type="InterPro" id="IPR004556">
    <property type="entry name" value="HemK-like"/>
</dbReference>
<dbReference type="NCBIfam" id="TIGR03534">
    <property type="entry name" value="RF_mod_PrmC"/>
    <property type="match status" value="1"/>
</dbReference>
<dbReference type="EMBL" id="FRCB01000002">
    <property type="protein sequence ID" value="SHL68884.1"/>
    <property type="molecule type" value="Genomic_DNA"/>
</dbReference>
<dbReference type="Gene3D" id="1.10.8.10">
    <property type="entry name" value="DNA helicase RuvA subunit, C-terminal domain"/>
    <property type="match status" value="1"/>
</dbReference>
<dbReference type="InterPro" id="IPR029063">
    <property type="entry name" value="SAM-dependent_MTases_sf"/>
</dbReference>
<dbReference type="GO" id="GO:0102559">
    <property type="term" value="F:peptide chain release factor N(5)-glutamine methyltransferase activity"/>
    <property type="evidence" value="ECO:0007669"/>
    <property type="project" value="UniProtKB-EC"/>
</dbReference>
<dbReference type="Proteomes" id="UP000322545">
    <property type="component" value="Unassembled WGS sequence"/>
</dbReference>
<organism evidence="8 9">
    <name type="scientific">Roseovarius litoreus</name>
    <dbReference type="NCBI Taxonomy" id="1155722"/>
    <lineage>
        <taxon>Bacteria</taxon>
        <taxon>Pseudomonadati</taxon>
        <taxon>Pseudomonadota</taxon>
        <taxon>Alphaproteobacteria</taxon>
        <taxon>Rhodobacterales</taxon>
        <taxon>Roseobacteraceae</taxon>
        <taxon>Roseovarius</taxon>
    </lineage>
</organism>
<sequence length="278" mass="29703">MSGSVQDGLRRLTRDLAQGGVDDPAREARLILAHVLDVAPGRMTMLAPEPLLAGDLAAAAGLAQRRAAGEPMAHLLGYREFYGRRFAVDARVLDPRPETETLVERALGVAFSRVLDLGTGSGCILLSLLAERPDATGVGADLSEDALEVARRNAAQLNLSARCEFLVSDWFAAVRGAFDLIVSNPPYIAAQEMSGLARELRHEPRMALTDEGDGLSAYRAIVAGAGACLVEGGRLMVEIGWRQGSDVADLMRSQGFAEVCVRPDLDGRDRVVEAVWPG</sequence>
<feature type="binding site" evidence="5">
    <location>
        <begin position="184"/>
        <end position="187"/>
    </location>
    <ligand>
        <name>substrate</name>
    </ligand>
</feature>
<evidence type="ECO:0000256" key="3">
    <source>
        <dbReference type="ARBA" id="ARBA00022691"/>
    </source>
</evidence>
<keyword evidence="3 5" id="KW-0949">S-adenosyl-L-methionine</keyword>
<keyword evidence="1 5" id="KW-0489">Methyltransferase</keyword>
<comment type="similarity">
    <text evidence="5">Belongs to the protein N5-glutamine methyltransferase family. PrmC subfamily.</text>
</comment>
<dbReference type="Pfam" id="PF05175">
    <property type="entry name" value="MTS"/>
    <property type="match status" value="1"/>
</dbReference>
<dbReference type="CDD" id="cd02440">
    <property type="entry name" value="AdoMet_MTases"/>
    <property type="match status" value="1"/>
</dbReference>
<evidence type="ECO:0000256" key="2">
    <source>
        <dbReference type="ARBA" id="ARBA00022679"/>
    </source>
</evidence>
<evidence type="ECO:0000256" key="4">
    <source>
        <dbReference type="ARBA" id="ARBA00048391"/>
    </source>
</evidence>
<feature type="binding site" evidence="5">
    <location>
        <position position="141"/>
    </location>
    <ligand>
        <name>S-adenosyl-L-methionine</name>
        <dbReference type="ChEBI" id="CHEBI:59789"/>
    </ligand>
</feature>
<dbReference type="PANTHER" id="PTHR18895:SF74">
    <property type="entry name" value="MTRF1L RELEASE FACTOR GLUTAMINE METHYLTRANSFERASE"/>
    <property type="match status" value="1"/>
</dbReference>
<evidence type="ECO:0000256" key="1">
    <source>
        <dbReference type="ARBA" id="ARBA00022603"/>
    </source>
</evidence>
<gene>
    <name evidence="5" type="primary">prmC</name>
    <name evidence="8" type="ORF">SAMN05443432_102235</name>
</gene>
<dbReference type="InterPro" id="IPR007848">
    <property type="entry name" value="Small_mtfrase_dom"/>
</dbReference>
<dbReference type="HAMAP" id="MF_02126">
    <property type="entry name" value="RF_methyltr_PrmC"/>
    <property type="match status" value="1"/>
</dbReference>
<dbReference type="Gene3D" id="3.40.50.150">
    <property type="entry name" value="Vaccinia Virus protein VP39"/>
    <property type="match status" value="1"/>
</dbReference>
<comment type="function">
    <text evidence="5">Methylates the class 1 translation termination release factors RF1/PrfA and RF2/PrfB on the glutamine residue of the universally conserved GGQ motif.</text>
</comment>
<evidence type="ECO:0000259" key="6">
    <source>
        <dbReference type="Pfam" id="PF05175"/>
    </source>
</evidence>
<dbReference type="GO" id="GO:0032259">
    <property type="term" value="P:methylation"/>
    <property type="evidence" value="ECO:0007669"/>
    <property type="project" value="UniProtKB-KW"/>
</dbReference>
<dbReference type="InterPro" id="IPR019874">
    <property type="entry name" value="RF_methyltr_PrmC"/>
</dbReference>
<protein>
    <recommendedName>
        <fullName evidence="5">Release factor glutamine methyltransferase</fullName>
        <shortName evidence="5">RF MTase</shortName>
        <ecNumber evidence="5">2.1.1.297</ecNumber>
    </recommendedName>
    <alternativeName>
        <fullName evidence="5">N5-glutamine methyltransferase PrmC</fullName>
    </alternativeName>
    <alternativeName>
        <fullName evidence="5">Protein-(glutamine-N5) MTase PrmC</fullName>
    </alternativeName>
    <alternativeName>
        <fullName evidence="5">Protein-glutamine N-methyltransferase PrmC</fullName>
    </alternativeName>
</protein>
<evidence type="ECO:0000256" key="5">
    <source>
        <dbReference type="HAMAP-Rule" id="MF_02126"/>
    </source>
</evidence>
<comment type="catalytic activity">
    <reaction evidence="4 5">
        <text>L-glutaminyl-[peptide chain release factor] + S-adenosyl-L-methionine = N(5)-methyl-L-glutaminyl-[peptide chain release factor] + S-adenosyl-L-homocysteine + H(+)</text>
        <dbReference type="Rhea" id="RHEA:42896"/>
        <dbReference type="Rhea" id="RHEA-COMP:10271"/>
        <dbReference type="Rhea" id="RHEA-COMP:10272"/>
        <dbReference type="ChEBI" id="CHEBI:15378"/>
        <dbReference type="ChEBI" id="CHEBI:30011"/>
        <dbReference type="ChEBI" id="CHEBI:57856"/>
        <dbReference type="ChEBI" id="CHEBI:59789"/>
        <dbReference type="ChEBI" id="CHEBI:61891"/>
        <dbReference type="EC" id="2.1.1.297"/>
    </reaction>
</comment>
<dbReference type="Pfam" id="PF17827">
    <property type="entry name" value="PrmC_N"/>
    <property type="match status" value="1"/>
</dbReference>